<dbReference type="InParanoid" id="G5BH09"/>
<name>G5BH09_HETGA</name>
<dbReference type="GO" id="GO:0035770">
    <property type="term" value="C:ribonucleoprotein granule"/>
    <property type="evidence" value="ECO:0007669"/>
    <property type="project" value="TreeGrafter"/>
</dbReference>
<evidence type="ECO:0000313" key="4">
    <source>
        <dbReference type="EMBL" id="EHB08571.1"/>
    </source>
</evidence>
<sequence length="607" mass="69939">MSNKARSNIWNLRQFSTLVLASRTSSIYPLGFCRSKIDHSNWNLRNLPLNDFDNRMRPSIRYLFQDAFILKSRNDGFQSESLNTLTVFRVNRLLCPRRISFDSKDYFVSIGISDNGLKKVDFHHEVSSEDVLSKEMKSTPINYRKLSEESNSLSDVLDTFSKAPTFPSSKYFLAMWTVAKRMSDDQKRCEKQLMFNHPAFNQLCKEMMKEAKIMRYDHLLFSLHAIVKLGVFQNSLLVQTLLRVIQMKALRELGGFSALNSQHMFKSLSAMNHRSVVLLNECSKMVLVCMDILESCIDLRYHNSDLFKGIADYVAVTFDIWKLQKVFFLLLMFEKLGFRPIELMDLFMKKIVEEPKSLTKKNIVPILHVYSSLNHINKCQNKEFLEVMAGALTDYLYHISSENLLNATCSFCMMNYFPLAFVDQLLQKDVISELLTSDDMEKNVHKLHILDACLKLDLSSYHKGIDTALPQLPLSPSYPNAKVVKVLSRLLGDSKGFFSKDVQLPHNYHIDFEIRMDANRKQVLSFSDADVPSATNMQRVAVLCVPRSGYCLHSSHPRGFLATKIRHLNTMGFHVVLVKSWEMKKLTMKDAVKVLKTKIYSGSPSYY</sequence>
<dbReference type="PROSITE" id="PS51286">
    <property type="entry name" value="RAP"/>
    <property type="match status" value="1"/>
</dbReference>
<reference evidence="4 5" key="1">
    <citation type="journal article" date="2011" name="Nature">
        <title>Genome sequencing reveals insights into physiology and longevity of the naked mole rat.</title>
        <authorList>
            <person name="Kim E.B."/>
            <person name="Fang X."/>
            <person name="Fushan A.A."/>
            <person name="Huang Z."/>
            <person name="Lobanov A.V."/>
            <person name="Han L."/>
            <person name="Marino S.M."/>
            <person name="Sun X."/>
            <person name="Turanov A.A."/>
            <person name="Yang P."/>
            <person name="Yim S.H."/>
            <person name="Zhao X."/>
            <person name="Kasaikina M.V."/>
            <person name="Stoletzki N."/>
            <person name="Peng C."/>
            <person name="Polak P."/>
            <person name="Xiong Z."/>
            <person name="Kiezun A."/>
            <person name="Zhu Y."/>
            <person name="Chen Y."/>
            <person name="Kryukov G.V."/>
            <person name="Zhang Q."/>
            <person name="Peshkin L."/>
            <person name="Yang L."/>
            <person name="Bronson R.T."/>
            <person name="Buffenstein R."/>
            <person name="Wang B."/>
            <person name="Han C."/>
            <person name="Li Q."/>
            <person name="Chen L."/>
            <person name="Zhao W."/>
            <person name="Sunyaev S.R."/>
            <person name="Park T.J."/>
            <person name="Zhang G."/>
            <person name="Wang J."/>
            <person name="Gladyshev V.N."/>
        </authorList>
    </citation>
    <scope>NUCLEOTIDE SEQUENCE [LARGE SCALE GENOMIC DNA]</scope>
</reference>
<evidence type="ECO:0000256" key="1">
    <source>
        <dbReference type="ARBA" id="ARBA00004173"/>
    </source>
</evidence>
<proteinExistence type="predicted"/>
<dbReference type="eggNOG" id="ENOG502QVSD">
    <property type="taxonomic scope" value="Eukaryota"/>
</dbReference>
<dbReference type="Pfam" id="PF06743">
    <property type="entry name" value="FAST_1"/>
    <property type="match status" value="1"/>
</dbReference>
<dbReference type="SMART" id="SM00952">
    <property type="entry name" value="RAP"/>
    <property type="match status" value="1"/>
</dbReference>
<evidence type="ECO:0000313" key="5">
    <source>
        <dbReference type="Proteomes" id="UP000006813"/>
    </source>
</evidence>
<dbReference type="Pfam" id="PF08373">
    <property type="entry name" value="RAP"/>
    <property type="match status" value="1"/>
</dbReference>
<gene>
    <name evidence="4" type="ORF">GW7_10347</name>
</gene>
<dbReference type="InterPro" id="IPR010622">
    <property type="entry name" value="FAST_Leu-rich"/>
</dbReference>
<dbReference type="GO" id="GO:0003723">
    <property type="term" value="F:RNA binding"/>
    <property type="evidence" value="ECO:0007669"/>
    <property type="project" value="TreeGrafter"/>
</dbReference>
<dbReference type="GO" id="GO:0044528">
    <property type="term" value="P:regulation of mitochondrial mRNA stability"/>
    <property type="evidence" value="ECO:0007669"/>
    <property type="project" value="InterPro"/>
</dbReference>
<dbReference type="PANTHER" id="PTHR21228:SF1">
    <property type="entry name" value="FAST KINASE DOMAIN-CONTAINING PROTEIN 2, MITOCHONDRIAL"/>
    <property type="match status" value="1"/>
</dbReference>
<dbReference type="FunCoup" id="G5BH09">
    <property type="interactions" value="2080"/>
</dbReference>
<keyword evidence="2" id="KW-0496">Mitochondrion</keyword>
<dbReference type="Proteomes" id="UP000006813">
    <property type="component" value="Unassembled WGS sequence"/>
</dbReference>
<evidence type="ECO:0000256" key="2">
    <source>
        <dbReference type="ARBA" id="ARBA00023128"/>
    </source>
</evidence>
<dbReference type="EMBL" id="JH170300">
    <property type="protein sequence ID" value="EHB08571.1"/>
    <property type="molecule type" value="Genomic_DNA"/>
</dbReference>
<dbReference type="GO" id="GO:0000963">
    <property type="term" value="P:mitochondrial RNA processing"/>
    <property type="evidence" value="ECO:0007669"/>
    <property type="project" value="TreeGrafter"/>
</dbReference>
<dbReference type="AlphaFoldDB" id="G5BH09"/>
<evidence type="ECO:0000259" key="3">
    <source>
        <dbReference type="PROSITE" id="PS51286"/>
    </source>
</evidence>
<keyword evidence="4" id="KW-0808">Transferase</keyword>
<protein>
    <submittedName>
        <fullName evidence="4">FAST kinase domain-containing protein 2</fullName>
    </submittedName>
</protein>
<dbReference type="InterPro" id="IPR050870">
    <property type="entry name" value="FAST_kinase"/>
</dbReference>
<organism evidence="4 5">
    <name type="scientific">Heterocephalus glaber</name>
    <name type="common">Naked mole rat</name>
    <dbReference type="NCBI Taxonomy" id="10181"/>
    <lineage>
        <taxon>Eukaryota</taxon>
        <taxon>Metazoa</taxon>
        <taxon>Chordata</taxon>
        <taxon>Craniata</taxon>
        <taxon>Vertebrata</taxon>
        <taxon>Euteleostomi</taxon>
        <taxon>Mammalia</taxon>
        <taxon>Eutheria</taxon>
        <taxon>Euarchontoglires</taxon>
        <taxon>Glires</taxon>
        <taxon>Rodentia</taxon>
        <taxon>Hystricomorpha</taxon>
        <taxon>Bathyergidae</taxon>
        <taxon>Heterocephalus</taxon>
    </lineage>
</organism>
<feature type="domain" description="RAP" evidence="3">
    <location>
        <begin position="540"/>
        <end position="597"/>
    </location>
</feature>
<dbReference type="GO" id="GO:0005759">
    <property type="term" value="C:mitochondrial matrix"/>
    <property type="evidence" value="ECO:0007669"/>
    <property type="project" value="TreeGrafter"/>
</dbReference>
<keyword evidence="4" id="KW-0418">Kinase</keyword>
<dbReference type="STRING" id="10181.G5BH09"/>
<dbReference type="InterPro" id="IPR013584">
    <property type="entry name" value="RAP"/>
</dbReference>
<accession>G5BH09</accession>
<comment type="subcellular location">
    <subcellularLocation>
        <location evidence="1">Mitochondrion</location>
    </subcellularLocation>
</comment>
<dbReference type="PANTHER" id="PTHR21228">
    <property type="entry name" value="FAST LEU-RICH DOMAIN-CONTAINING"/>
    <property type="match status" value="1"/>
</dbReference>
<dbReference type="GO" id="GO:0016301">
    <property type="term" value="F:kinase activity"/>
    <property type="evidence" value="ECO:0007669"/>
    <property type="project" value="UniProtKB-KW"/>
</dbReference>